<gene>
    <name evidence="2" type="ORF">HCN08_08350</name>
</gene>
<feature type="compositionally biased region" description="Basic residues" evidence="1">
    <location>
        <begin position="53"/>
        <end position="64"/>
    </location>
</feature>
<organism evidence="2 3">
    <name type="scientific">Actinacidiphila epipremni</name>
    <dbReference type="NCBI Taxonomy" id="2053013"/>
    <lineage>
        <taxon>Bacteria</taxon>
        <taxon>Bacillati</taxon>
        <taxon>Actinomycetota</taxon>
        <taxon>Actinomycetes</taxon>
        <taxon>Kitasatosporales</taxon>
        <taxon>Streptomycetaceae</taxon>
        <taxon>Actinacidiphila</taxon>
    </lineage>
</organism>
<name>A0ABX0ZJW8_9ACTN</name>
<evidence type="ECO:0000256" key="1">
    <source>
        <dbReference type="SAM" id="MobiDB-lite"/>
    </source>
</evidence>
<reference evidence="2 3" key="1">
    <citation type="submission" date="2020-03" db="EMBL/GenBank/DDBJ databases">
        <title>WGS of actinomycetes isolated from Thailand.</title>
        <authorList>
            <person name="Thawai C."/>
        </authorList>
    </citation>
    <scope>NUCLEOTIDE SEQUENCE [LARGE SCALE GENOMIC DNA]</scope>
    <source>
        <strain evidence="2 3">PRB2-1</strain>
    </source>
</reference>
<proteinExistence type="predicted"/>
<dbReference type="Proteomes" id="UP000734511">
    <property type="component" value="Unassembled WGS sequence"/>
</dbReference>
<protein>
    <submittedName>
        <fullName evidence="2">Uncharacterized protein</fullName>
    </submittedName>
</protein>
<comment type="caution">
    <text evidence="2">The sequence shown here is derived from an EMBL/GenBank/DDBJ whole genome shotgun (WGS) entry which is preliminary data.</text>
</comment>
<accession>A0ABX0ZJW8</accession>
<dbReference type="EMBL" id="JAATEJ010000004">
    <property type="protein sequence ID" value="NJP43412.1"/>
    <property type="molecule type" value="Genomic_DNA"/>
</dbReference>
<dbReference type="RefSeq" id="WP_167982082.1">
    <property type="nucleotide sequence ID" value="NZ_JAATEJ010000004.1"/>
</dbReference>
<feature type="region of interest" description="Disordered" evidence="1">
    <location>
        <begin position="1"/>
        <end position="75"/>
    </location>
</feature>
<evidence type="ECO:0000313" key="2">
    <source>
        <dbReference type="EMBL" id="NJP43412.1"/>
    </source>
</evidence>
<evidence type="ECO:0000313" key="3">
    <source>
        <dbReference type="Proteomes" id="UP000734511"/>
    </source>
</evidence>
<feature type="compositionally biased region" description="Basic and acidic residues" evidence="1">
    <location>
        <begin position="18"/>
        <end position="50"/>
    </location>
</feature>
<sequence>MAHHHKSNRAVEGNPDTGHSRGMPERPDDDRLQARTATDRREVAEDERGPGPRPRRGAGARTRRPAPGEGSEAHIADWTQRLVGEAPTLPPDRAEGFVHDLYYAAQRALDKEVWEADFERDE</sequence>
<keyword evidence="3" id="KW-1185">Reference proteome</keyword>